<feature type="compositionally biased region" description="Basic and acidic residues" evidence="1">
    <location>
        <begin position="147"/>
        <end position="167"/>
    </location>
</feature>
<dbReference type="RefSeq" id="XP_002183392.1">
    <property type="nucleotide sequence ID" value="XM_002183356.1"/>
</dbReference>
<organism evidence="2 3">
    <name type="scientific">Phaeodactylum tricornutum (strain CCAP 1055/1)</name>
    <dbReference type="NCBI Taxonomy" id="556484"/>
    <lineage>
        <taxon>Eukaryota</taxon>
        <taxon>Sar</taxon>
        <taxon>Stramenopiles</taxon>
        <taxon>Ochrophyta</taxon>
        <taxon>Bacillariophyta</taxon>
        <taxon>Bacillariophyceae</taxon>
        <taxon>Bacillariophycidae</taxon>
        <taxon>Naviculales</taxon>
        <taxon>Phaeodactylaceae</taxon>
        <taxon>Phaeodactylum</taxon>
    </lineage>
</organism>
<feature type="compositionally biased region" description="Polar residues" evidence="1">
    <location>
        <begin position="293"/>
        <end position="322"/>
    </location>
</feature>
<feature type="compositionally biased region" description="Basic residues" evidence="1">
    <location>
        <begin position="70"/>
        <end position="84"/>
    </location>
</feature>
<feature type="compositionally biased region" description="Basic and acidic residues" evidence="1">
    <location>
        <begin position="1"/>
        <end position="18"/>
    </location>
</feature>
<protein>
    <submittedName>
        <fullName evidence="2">Uncharacterized protein</fullName>
    </submittedName>
</protein>
<dbReference type="GeneID" id="7195170"/>
<feature type="compositionally biased region" description="Basic residues" evidence="1">
    <location>
        <begin position="168"/>
        <end position="192"/>
    </location>
</feature>
<dbReference type="OrthoDB" id="2538345at2759"/>
<evidence type="ECO:0000313" key="2">
    <source>
        <dbReference type="EMBL" id="EEC45092.1"/>
    </source>
</evidence>
<dbReference type="AlphaFoldDB" id="B7G8R9"/>
<dbReference type="KEGG" id="pti:PHATRDRAFT_39477"/>
<feature type="compositionally biased region" description="Basic and acidic residues" evidence="1">
    <location>
        <begin position="85"/>
        <end position="95"/>
    </location>
</feature>
<dbReference type="EMBL" id="CM000621">
    <property type="protein sequence ID" value="EEC45092.1"/>
    <property type="molecule type" value="Genomic_DNA"/>
</dbReference>
<dbReference type="PANTHER" id="PTHR34689:SF1">
    <property type="entry name" value="NUCLEIC ACID-BINDING PROTEIN"/>
    <property type="match status" value="1"/>
</dbReference>
<dbReference type="Proteomes" id="UP000000759">
    <property type="component" value="Chromosome 19"/>
</dbReference>
<dbReference type="PANTHER" id="PTHR34689">
    <property type="entry name" value="NUCLEIC ACID-BINDING PROTEIN"/>
    <property type="match status" value="1"/>
</dbReference>
<feature type="region of interest" description="Disordered" evidence="1">
    <location>
        <begin position="1"/>
        <end position="208"/>
    </location>
</feature>
<dbReference type="PaxDb" id="2850-Phatr39477"/>
<gene>
    <name evidence="2" type="ORF">PHATRDRAFT_39477</name>
</gene>
<dbReference type="InParanoid" id="B7G8R9"/>
<reference evidence="3" key="2">
    <citation type="submission" date="2008-08" db="EMBL/GenBank/DDBJ databases">
        <authorList>
            <consortium name="Diatom Consortium"/>
            <person name="Grigoriev I."/>
            <person name="Grimwood J."/>
            <person name="Kuo A."/>
            <person name="Otillar R.P."/>
            <person name="Salamov A."/>
            <person name="Detter J.C."/>
            <person name="Lindquist E."/>
            <person name="Shapiro H."/>
            <person name="Lucas S."/>
            <person name="Glavina del Rio T."/>
            <person name="Pitluck S."/>
            <person name="Rokhsar D."/>
            <person name="Bowler C."/>
        </authorList>
    </citation>
    <scope>GENOME REANNOTATION</scope>
    <source>
        <strain evidence="3">CCAP 1055/1</strain>
    </source>
</reference>
<feature type="compositionally biased region" description="Basic and acidic residues" evidence="1">
    <location>
        <begin position="32"/>
        <end position="43"/>
    </location>
</feature>
<sequence>MSRDQEDIHREESSRDRSTTPAATSTPAALAERGETDCRPPSKEDDEEEQRRRRRRRHRSPSASSSVHRRDQRQRKRSTTRHRRSDSVSSHDSRQRTKRHRKKSRRRSDSAEETNRSRSRSSEPHRHRDSRTTSSKHRHRKHRKHHGDRDSESSSAEDESRYRDERRRSRNHESKKKSKSSTQKRKHKHRRDHKDDHEGNDDSTGLPVFGKYGLLKPSDLHKMKRSFDVWMAEVQGIPAFNGPKWELQQYFATYVEDYNTATLPHKKYYDYDKWEIDDKSNYTCPALGVQPRQGRTSDNTNWNNSNVPSASVNKTSSSPRRS</sequence>
<dbReference type="STRING" id="556484.B7G8R9"/>
<proteinExistence type="predicted"/>
<feature type="compositionally biased region" description="Basic residues" evidence="1">
    <location>
        <begin position="96"/>
        <end position="106"/>
    </location>
</feature>
<reference evidence="2 3" key="1">
    <citation type="journal article" date="2008" name="Nature">
        <title>The Phaeodactylum genome reveals the evolutionary history of diatom genomes.</title>
        <authorList>
            <person name="Bowler C."/>
            <person name="Allen A.E."/>
            <person name="Badger J.H."/>
            <person name="Grimwood J."/>
            <person name="Jabbari K."/>
            <person name="Kuo A."/>
            <person name="Maheswari U."/>
            <person name="Martens C."/>
            <person name="Maumus F."/>
            <person name="Otillar R.P."/>
            <person name="Rayko E."/>
            <person name="Salamov A."/>
            <person name="Vandepoele K."/>
            <person name="Beszteri B."/>
            <person name="Gruber A."/>
            <person name="Heijde M."/>
            <person name="Katinka M."/>
            <person name="Mock T."/>
            <person name="Valentin K."/>
            <person name="Verret F."/>
            <person name="Berges J.A."/>
            <person name="Brownlee C."/>
            <person name="Cadoret J.P."/>
            <person name="Chiovitti A."/>
            <person name="Choi C.J."/>
            <person name="Coesel S."/>
            <person name="De Martino A."/>
            <person name="Detter J.C."/>
            <person name="Durkin C."/>
            <person name="Falciatore A."/>
            <person name="Fournet J."/>
            <person name="Haruta M."/>
            <person name="Huysman M.J."/>
            <person name="Jenkins B.D."/>
            <person name="Jiroutova K."/>
            <person name="Jorgensen R.E."/>
            <person name="Joubert Y."/>
            <person name="Kaplan A."/>
            <person name="Kroger N."/>
            <person name="Kroth P.G."/>
            <person name="La Roche J."/>
            <person name="Lindquist E."/>
            <person name="Lommer M."/>
            <person name="Martin-Jezequel V."/>
            <person name="Lopez P.J."/>
            <person name="Lucas S."/>
            <person name="Mangogna M."/>
            <person name="McGinnis K."/>
            <person name="Medlin L.K."/>
            <person name="Montsant A."/>
            <person name="Oudot-Le Secq M.P."/>
            <person name="Napoli C."/>
            <person name="Obornik M."/>
            <person name="Parker M.S."/>
            <person name="Petit J.L."/>
            <person name="Porcel B.M."/>
            <person name="Poulsen N."/>
            <person name="Robison M."/>
            <person name="Rychlewski L."/>
            <person name="Rynearson T.A."/>
            <person name="Schmutz J."/>
            <person name="Shapiro H."/>
            <person name="Siaut M."/>
            <person name="Stanley M."/>
            <person name="Sussman M.R."/>
            <person name="Taylor A.R."/>
            <person name="Vardi A."/>
            <person name="von Dassow P."/>
            <person name="Vyverman W."/>
            <person name="Willis A."/>
            <person name="Wyrwicz L.S."/>
            <person name="Rokhsar D.S."/>
            <person name="Weissenbach J."/>
            <person name="Armbrust E.V."/>
            <person name="Green B.R."/>
            <person name="Van de Peer Y."/>
            <person name="Grigoriev I.V."/>
        </authorList>
    </citation>
    <scope>NUCLEOTIDE SEQUENCE [LARGE SCALE GENOMIC DNA]</scope>
    <source>
        <strain evidence="2 3">CCAP 1055/1</strain>
    </source>
</reference>
<keyword evidence="3" id="KW-1185">Reference proteome</keyword>
<feature type="compositionally biased region" description="Basic residues" evidence="1">
    <location>
        <begin position="127"/>
        <end position="146"/>
    </location>
</feature>
<feature type="compositionally biased region" description="Low complexity" evidence="1">
    <location>
        <begin position="19"/>
        <end position="29"/>
    </location>
</feature>
<evidence type="ECO:0000256" key="1">
    <source>
        <dbReference type="SAM" id="MobiDB-lite"/>
    </source>
</evidence>
<accession>B7G8R9</accession>
<dbReference type="eggNOG" id="ENOG502QPV8">
    <property type="taxonomic scope" value="Eukaryota"/>
</dbReference>
<evidence type="ECO:0000313" key="3">
    <source>
        <dbReference type="Proteomes" id="UP000000759"/>
    </source>
</evidence>
<feature type="region of interest" description="Disordered" evidence="1">
    <location>
        <begin position="287"/>
        <end position="322"/>
    </location>
</feature>
<name>B7G8R9_PHATC</name>
<feature type="compositionally biased region" description="Basic and acidic residues" evidence="1">
    <location>
        <begin position="107"/>
        <end position="126"/>
    </location>
</feature>